<dbReference type="Proteomes" id="UP001501222">
    <property type="component" value="Unassembled WGS sequence"/>
</dbReference>
<dbReference type="InterPro" id="IPR024072">
    <property type="entry name" value="DHFR-like_dom_sf"/>
</dbReference>
<feature type="domain" description="Bacterial bifunctional deaminase-reductase C-terminal" evidence="1">
    <location>
        <begin position="12"/>
        <end position="179"/>
    </location>
</feature>
<reference evidence="3" key="1">
    <citation type="journal article" date="2019" name="Int. J. Syst. Evol. Microbiol.">
        <title>The Global Catalogue of Microorganisms (GCM) 10K type strain sequencing project: providing services to taxonomists for standard genome sequencing and annotation.</title>
        <authorList>
            <consortium name="The Broad Institute Genomics Platform"/>
            <consortium name="The Broad Institute Genome Sequencing Center for Infectious Disease"/>
            <person name="Wu L."/>
            <person name="Ma J."/>
        </authorList>
    </citation>
    <scope>NUCLEOTIDE SEQUENCE [LARGE SCALE GENOMIC DNA]</scope>
    <source>
        <strain evidence="3">JCM 16928</strain>
    </source>
</reference>
<gene>
    <name evidence="2" type="ORF">GCM10022235_28390</name>
</gene>
<keyword evidence="3" id="KW-1185">Reference proteome</keyword>
<evidence type="ECO:0000259" key="1">
    <source>
        <dbReference type="Pfam" id="PF01872"/>
    </source>
</evidence>
<sequence>MEEPEMTDTSHRTVVANISLTLDGRVNGPGGDYDQSWVVPHAVSQVALSHMNRVTGPATTALLGRKNYEGFGGYWPTVADDETAPAECREFSRWLNEVDKVVFSTTLRKAAWQNSRIATGDPVTTVKELRGQRGGDIVVLASTSVIKALLAADEVDRLSVTLCPELVGGGVQLFDETVTRGSWALVDPTPTDSGALCLLYDRKRD</sequence>
<dbReference type="InterPro" id="IPR050765">
    <property type="entry name" value="Riboflavin_Biosynth_HTPR"/>
</dbReference>
<organism evidence="2 3">
    <name type="scientific">Kribbella ginsengisoli</name>
    <dbReference type="NCBI Taxonomy" id="363865"/>
    <lineage>
        <taxon>Bacteria</taxon>
        <taxon>Bacillati</taxon>
        <taxon>Actinomycetota</taxon>
        <taxon>Actinomycetes</taxon>
        <taxon>Propionibacteriales</taxon>
        <taxon>Kribbellaceae</taxon>
        <taxon>Kribbella</taxon>
    </lineage>
</organism>
<name>A0ABP6WZI9_9ACTN</name>
<dbReference type="InterPro" id="IPR002734">
    <property type="entry name" value="RibDG_C"/>
</dbReference>
<dbReference type="SUPFAM" id="SSF53597">
    <property type="entry name" value="Dihydrofolate reductase-like"/>
    <property type="match status" value="1"/>
</dbReference>
<dbReference type="Pfam" id="PF01872">
    <property type="entry name" value="RibD_C"/>
    <property type="match status" value="1"/>
</dbReference>
<dbReference type="Gene3D" id="3.40.430.10">
    <property type="entry name" value="Dihydrofolate Reductase, subunit A"/>
    <property type="match status" value="1"/>
</dbReference>
<dbReference type="EMBL" id="BAABAA010000003">
    <property type="protein sequence ID" value="GAA3558571.1"/>
    <property type="molecule type" value="Genomic_DNA"/>
</dbReference>
<accession>A0ABP6WZI9</accession>
<protein>
    <submittedName>
        <fullName evidence="2">Dihydrofolate reductase family protein</fullName>
    </submittedName>
</protein>
<comment type="caution">
    <text evidence="2">The sequence shown here is derived from an EMBL/GenBank/DDBJ whole genome shotgun (WGS) entry which is preliminary data.</text>
</comment>
<evidence type="ECO:0000313" key="3">
    <source>
        <dbReference type="Proteomes" id="UP001501222"/>
    </source>
</evidence>
<proteinExistence type="predicted"/>
<evidence type="ECO:0000313" key="2">
    <source>
        <dbReference type="EMBL" id="GAA3558571.1"/>
    </source>
</evidence>
<dbReference type="PANTHER" id="PTHR38011:SF2">
    <property type="entry name" value="BIFUNCTIONAL DEAMINASE-REDUCTASE DOMAIN PROTEIN"/>
    <property type="match status" value="1"/>
</dbReference>
<dbReference type="PANTHER" id="PTHR38011">
    <property type="entry name" value="DIHYDROFOLATE REDUCTASE FAMILY PROTEIN (AFU_ORTHOLOGUE AFUA_8G06820)"/>
    <property type="match status" value="1"/>
</dbReference>